<feature type="region of interest" description="Disordered" evidence="1">
    <location>
        <begin position="1"/>
        <end position="27"/>
    </location>
</feature>
<evidence type="ECO:0000313" key="2">
    <source>
        <dbReference type="EMBL" id="JAD17934.1"/>
    </source>
</evidence>
<dbReference type="EMBL" id="GBRH01279961">
    <property type="protein sequence ID" value="JAD17934.1"/>
    <property type="molecule type" value="Transcribed_RNA"/>
</dbReference>
<evidence type="ECO:0000256" key="1">
    <source>
        <dbReference type="SAM" id="MobiDB-lite"/>
    </source>
</evidence>
<reference evidence="2" key="1">
    <citation type="submission" date="2014-09" db="EMBL/GenBank/DDBJ databases">
        <authorList>
            <person name="Magalhaes I.L.F."/>
            <person name="Oliveira U."/>
            <person name="Santos F.R."/>
            <person name="Vidigal T.H.D.A."/>
            <person name="Brescovit A.D."/>
            <person name="Santos A.J."/>
        </authorList>
    </citation>
    <scope>NUCLEOTIDE SEQUENCE</scope>
    <source>
        <tissue evidence="2">Shoot tissue taken approximately 20 cm above the soil surface</tissue>
    </source>
</reference>
<protein>
    <submittedName>
        <fullName evidence="2">Uncharacterized protein</fullName>
    </submittedName>
</protein>
<dbReference type="AlphaFoldDB" id="A0A0A8XV93"/>
<proteinExistence type="predicted"/>
<name>A0A0A8XV93_ARUDO</name>
<organism evidence="2">
    <name type="scientific">Arundo donax</name>
    <name type="common">Giant reed</name>
    <name type="synonym">Donax arundinaceus</name>
    <dbReference type="NCBI Taxonomy" id="35708"/>
    <lineage>
        <taxon>Eukaryota</taxon>
        <taxon>Viridiplantae</taxon>
        <taxon>Streptophyta</taxon>
        <taxon>Embryophyta</taxon>
        <taxon>Tracheophyta</taxon>
        <taxon>Spermatophyta</taxon>
        <taxon>Magnoliopsida</taxon>
        <taxon>Liliopsida</taxon>
        <taxon>Poales</taxon>
        <taxon>Poaceae</taxon>
        <taxon>PACMAD clade</taxon>
        <taxon>Arundinoideae</taxon>
        <taxon>Arundineae</taxon>
        <taxon>Arundo</taxon>
    </lineage>
</organism>
<accession>A0A0A8XV93</accession>
<sequence length="27" mass="2829">MDSSSQDGSPHLHSTAVASRGRDEDAD</sequence>
<reference evidence="2" key="2">
    <citation type="journal article" date="2015" name="Data Brief">
        <title>Shoot transcriptome of the giant reed, Arundo donax.</title>
        <authorList>
            <person name="Barrero R.A."/>
            <person name="Guerrero F.D."/>
            <person name="Moolhuijzen P."/>
            <person name="Goolsby J.A."/>
            <person name="Tidwell J."/>
            <person name="Bellgard S.E."/>
            <person name="Bellgard M.I."/>
        </authorList>
    </citation>
    <scope>NUCLEOTIDE SEQUENCE</scope>
    <source>
        <tissue evidence="2">Shoot tissue taken approximately 20 cm above the soil surface</tissue>
    </source>
</reference>